<evidence type="ECO:0000313" key="1">
    <source>
        <dbReference type="EMBL" id="AKF25077.1"/>
    </source>
</evidence>
<reference evidence="1 2" key="1">
    <citation type="submission" date="2015-04" db="EMBL/GenBank/DDBJ databases">
        <title>Complete genome sequence of Sulfurovum lithotrophicum ATCC BAA-797T.</title>
        <authorList>
            <person name="Ahn J."/>
            <person name="Park G."/>
            <person name="Jeon W."/>
            <person name="Jang Y."/>
            <person name="Jang M."/>
            <person name="Lee H."/>
            <person name="Lee H."/>
        </authorList>
    </citation>
    <scope>NUCLEOTIDE SEQUENCE [LARGE SCALE GENOMIC DNA]</scope>
    <source>
        <strain evidence="2">ATCC BAA-797 / 42BKT</strain>
    </source>
</reference>
<keyword evidence="2" id="KW-1185">Reference proteome</keyword>
<accession>A0A7U4M1G5</accession>
<dbReference type="EMBL" id="CP011308">
    <property type="protein sequence ID" value="AKF25077.1"/>
    <property type="molecule type" value="Genomic_DNA"/>
</dbReference>
<proteinExistence type="predicted"/>
<evidence type="ECO:0000313" key="2">
    <source>
        <dbReference type="Proteomes" id="UP000034444"/>
    </source>
</evidence>
<name>A0A7U4M1G5_9BACT</name>
<dbReference type="KEGG" id="slh:YH65_06470"/>
<dbReference type="AlphaFoldDB" id="A0A7U4M1G5"/>
<protein>
    <submittedName>
        <fullName evidence="1">Uncharacterized protein</fullName>
    </submittedName>
</protein>
<organism evidence="1 2">
    <name type="scientific">Sulfurovum lithotrophicum</name>
    <dbReference type="NCBI Taxonomy" id="206403"/>
    <lineage>
        <taxon>Bacteria</taxon>
        <taxon>Pseudomonadati</taxon>
        <taxon>Campylobacterota</taxon>
        <taxon>Epsilonproteobacteria</taxon>
        <taxon>Campylobacterales</taxon>
        <taxon>Sulfurovaceae</taxon>
        <taxon>Sulfurovum</taxon>
    </lineage>
</organism>
<gene>
    <name evidence="1" type="ORF">YH65_06470</name>
</gene>
<dbReference type="RefSeq" id="WP_046551158.1">
    <property type="nucleotide sequence ID" value="NZ_CP011308.1"/>
</dbReference>
<reference evidence="2" key="2">
    <citation type="journal article" date="2017" name="Stand. Genomic Sci.">
        <title>Complete genome sequence of the sulfur-oxidizing chemolithoautotrophic Sulfurovum lithotrophicum 42BKTT.</title>
        <authorList>
            <person name="Jeon W."/>
            <person name="Priscilla L."/>
            <person name="Park G."/>
            <person name="Lee H."/>
            <person name="Lee N."/>
            <person name="Lee D."/>
            <person name="Kwon H."/>
            <person name="Ahn I."/>
            <person name="Lee C."/>
            <person name="Lee H."/>
            <person name="Ahn J."/>
        </authorList>
    </citation>
    <scope>NUCLEOTIDE SEQUENCE [LARGE SCALE GENOMIC DNA]</scope>
    <source>
        <strain evidence="2">ATCC BAA-797 / 42BKT</strain>
    </source>
</reference>
<dbReference type="Proteomes" id="UP000034444">
    <property type="component" value="Chromosome"/>
</dbReference>
<sequence length="85" mass="9488">MSIKYRKRVPSALTQILNCKEIYRTFKTQGEVDTLNALLNECTAIVNSGLPLEITKPIVLDKGLQEHCKQLNVNRGAKIGSIEDC</sequence>